<keyword evidence="3" id="KW-1185">Reference proteome</keyword>
<accession>A0ABR1QGX1</accession>
<evidence type="ECO:0000256" key="1">
    <source>
        <dbReference type="SAM" id="MobiDB-lite"/>
    </source>
</evidence>
<reference evidence="2 3" key="1">
    <citation type="submission" date="2023-01" db="EMBL/GenBank/DDBJ databases">
        <title>Analysis of 21 Apiospora genomes using comparative genomics revels a genus with tremendous synthesis potential of carbohydrate active enzymes and secondary metabolites.</title>
        <authorList>
            <person name="Sorensen T."/>
        </authorList>
    </citation>
    <scope>NUCLEOTIDE SEQUENCE [LARGE SCALE GENOMIC DNA]</scope>
    <source>
        <strain evidence="2 3">CBS 24483</strain>
    </source>
</reference>
<sequence length="352" mass="39694">MHRHKGCTRFIHGVLDTIEENMLVVNGKDANDRRASADFLWPIFKQFSSLSDDCYIAQATLSGVHEEDVAETGVIVELAPELIPYMRNEPEREEVEFDSENSDDSENASVTSSGFSDISALSSNSSLSNSDRFAIRELAGFLQQDVVLVSMFPKVFSALGPDDFERKVAKLLARYSRNLKKEATPGPQYQTSSFVGRSRLQVARLIKNHMIPVDDRRPTTQEEDTWTDDRAQLNERIALQSRPHHGPTVFAAHIDVPSEVVQHVEDVRNTEFDGNESDDSQSSEGISDPPFDALREVKEFLEYMKATLKMVNVRSWSKSWKSVKNWNSSKTQKSQTSQTSQSSQRSQKAKKA</sequence>
<proteinExistence type="predicted"/>
<organism evidence="2 3">
    <name type="scientific">Apiospora aurea</name>
    <dbReference type="NCBI Taxonomy" id="335848"/>
    <lineage>
        <taxon>Eukaryota</taxon>
        <taxon>Fungi</taxon>
        <taxon>Dikarya</taxon>
        <taxon>Ascomycota</taxon>
        <taxon>Pezizomycotina</taxon>
        <taxon>Sordariomycetes</taxon>
        <taxon>Xylariomycetidae</taxon>
        <taxon>Amphisphaeriales</taxon>
        <taxon>Apiosporaceae</taxon>
        <taxon>Apiospora</taxon>
    </lineage>
</organism>
<protein>
    <submittedName>
        <fullName evidence="2">Uncharacterized protein</fullName>
    </submittedName>
</protein>
<evidence type="ECO:0000313" key="2">
    <source>
        <dbReference type="EMBL" id="KAK7952725.1"/>
    </source>
</evidence>
<dbReference type="RefSeq" id="XP_066700787.1">
    <property type="nucleotide sequence ID" value="XM_066844675.1"/>
</dbReference>
<dbReference type="EMBL" id="JAQQWE010000005">
    <property type="protein sequence ID" value="KAK7952725.1"/>
    <property type="molecule type" value="Genomic_DNA"/>
</dbReference>
<feature type="compositionally biased region" description="Low complexity" evidence="1">
    <location>
        <begin position="323"/>
        <end position="346"/>
    </location>
</feature>
<evidence type="ECO:0000313" key="3">
    <source>
        <dbReference type="Proteomes" id="UP001391051"/>
    </source>
</evidence>
<gene>
    <name evidence="2" type="ORF">PG986_008453</name>
</gene>
<dbReference type="Proteomes" id="UP001391051">
    <property type="component" value="Unassembled WGS sequence"/>
</dbReference>
<feature type="compositionally biased region" description="Acidic residues" evidence="1">
    <location>
        <begin position="91"/>
        <end position="106"/>
    </location>
</feature>
<feature type="compositionally biased region" description="Low complexity" evidence="1">
    <location>
        <begin position="116"/>
        <end position="126"/>
    </location>
</feature>
<feature type="region of interest" description="Disordered" evidence="1">
    <location>
        <begin position="91"/>
        <end position="126"/>
    </location>
</feature>
<name>A0ABR1QGX1_9PEZI</name>
<dbReference type="GeneID" id="92077737"/>
<feature type="region of interest" description="Disordered" evidence="1">
    <location>
        <begin position="271"/>
        <end position="291"/>
    </location>
</feature>
<comment type="caution">
    <text evidence="2">The sequence shown here is derived from an EMBL/GenBank/DDBJ whole genome shotgun (WGS) entry which is preliminary data.</text>
</comment>
<feature type="region of interest" description="Disordered" evidence="1">
    <location>
        <begin position="323"/>
        <end position="352"/>
    </location>
</feature>